<feature type="compositionally biased region" description="Polar residues" evidence="3">
    <location>
        <begin position="162"/>
        <end position="173"/>
    </location>
</feature>
<evidence type="ECO:0000259" key="5">
    <source>
        <dbReference type="PROSITE" id="PS50011"/>
    </source>
</evidence>
<feature type="non-terminal residue" evidence="6">
    <location>
        <position position="1"/>
    </location>
</feature>
<dbReference type="Gene3D" id="1.10.510.10">
    <property type="entry name" value="Transferase(Phosphotransferase) domain 1"/>
    <property type="match status" value="1"/>
</dbReference>
<dbReference type="Proteomes" id="UP000023152">
    <property type="component" value="Unassembled WGS sequence"/>
</dbReference>
<evidence type="ECO:0000256" key="3">
    <source>
        <dbReference type="SAM" id="MobiDB-lite"/>
    </source>
</evidence>
<dbReference type="AlphaFoldDB" id="X6NK53"/>
<dbReference type="PANTHER" id="PTHR24346:SF30">
    <property type="entry name" value="MATERNAL EMBRYONIC LEUCINE ZIPPER KINASE"/>
    <property type="match status" value="1"/>
</dbReference>
<dbReference type="InterPro" id="IPR011992">
    <property type="entry name" value="EF-hand-dom_pair"/>
</dbReference>
<dbReference type="GO" id="GO:0035556">
    <property type="term" value="P:intracellular signal transduction"/>
    <property type="evidence" value="ECO:0007669"/>
    <property type="project" value="TreeGrafter"/>
</dbReference>
<keyword evidence="4" id="KW-1133">Transmembrane helix</keyword>
<dbReference type="GO" id="GO:0004674">
    <property type="term" value="F:protein serine/threonine kinase activity"/>
    <property type="evidence" value="ECO:0007669"/>
    <property type="project" value="TreeGrafter"/>
</dbReference>
<feature type="region of interest" description="Disordered" evidence="3">
    <location>
        <begin position="98"/>
        <end position="138"/>
    </location>
</feature>
<dbReference type="SMART" id="SM00220">
    <property type="entry name" value="S_TKc"/>
    <property type="match status" value="1"/>
</dbReference>
<evidence type="ECO:0000313" key="6">
    <source>
        <dbReference type="EMBL" id="ETO26695.1"/>
    </source>
</evidence>
<keyword evidence="7" id="KW-1185">Reference proteome</keyword>
<dbReference type="Pfam" id="PF00069">
    <property type="entry name" value="Pkinase"/>
    <property type="match status" value="1"/>
</dbReference>
<reference evidence="6 7" key="1">
    <citation type="journal article" date="2013" name="Curr. Biol.">
        <title>The Genome of the Foraminiferan Reticulomyxa filosa.</title>
        <authorList>
            <person name="Glockner G."/>
            <person name="Hulsmann N."/>
            <person name="Schleicher M."/>
            <person name="Noegel A.A."/>
            <person name="Eichinger L."/>
            <person name="Gallinger C."/>
            <person name="Pawlowski J."/>
            <person name="Sierra R."/>
            <person name="Euteneuer U."/>
            <person name="Pillet L."/>
            <person name="Moustafa A."/>
            <person name="Platzer M."/>
            <person name="Groth M."/>
            <person name="Szafranski K."/>
            <person name="Schliwa M."/>
        </authorList>
    </citation>
    <scope>NUCLEOTIDE SEQUENCE [LARGE SCALE GENOMIC DNA]</scope>
</reference>
<dbReference type="OrthoDB" id="68483at2759"/>
<feature type="compositionally biased region" description="Basic and acidic residues" evidence="3">
    <location>
        <begin position="178"/>
        <end position="187"/>
    </location>
</feature>
<dbReference type="SUPFAM" id="SSF56112">
    <property type="entry name" value="Protein kinase-like (PK-like)"/>
    <property type="match status" value="1"/>
</dbReference>
<sequence length="1073" mass="123621">RDHMNRIMITWEEVDLEGTRHLDSMLLEALFRDFGLRFEVEEQEKVFRWIDTENREAVTADQFFVWLTKSVTTLEEMTFQKQIFDAIDETLKQEMAALASSADTQESQHSNDNDNDNKQGSTTSKSRPGFASLVSPSDYPLSHHELELQKVDVESSHAMFNATATASTRNNGVDQEDEERKRDEYKDQSMVGHDIIIADFSDKEEDDDVVAELPSFQNKHDAPSKQSDQLTLAAKLQNLGLYGSYLTVEPTDQQHEYIPKIKQKLIEVEDRDLRRLMKDVQVYMRIRVDKAGVEGLNIYDLAQFVHHKFPVFDRSNYVKGKNSRFADFVHLTPGLVVLQIEDGNGNSDRIAVTEDIARKINLQQKLELVITMLFDKTKVNNDLTLISVPTDKNGSGRRLSVSEKLLTVNDFGARVNALLDVKLTDLERDELFWAVAGEHAHLISARDIGKFFGEIVYDLSEASDTVVGAVPLVISLGRLLYRRQPLWSNFIIKRCRKRWNNVLLVTVVDRRTRMEQMDMIVIPRTSSVHGEDAESIQRSFHSMCHILNKLQYNTVIKKLNHGTDKFAYSCVTESPIIRSFPDMLLEARNRNIRYSENFVAQVIKSLMETILFCHKHNCVNLNLNIDHLAFDMQLRPILMDFSRSVIIEPNEQVAQITSMMSSTPPELALLMDNEATKMSIELNGKTLRKADTWRVGVLLYALVTGTLPYIASTLQNFITQLLTQNPVIPITDIKCSTELKQFLSKLLEPTYFKRPDIQDALRDSWFKVASIELLPGNVYSKIQNLDRIEAARNWISAITQFNHFIIIIICCYHFSLLFCSLLHCYINTLALFVNGVFDRVSYTLIYFIQDRLGYCSFKARETIGVIQKFLKNKKHLCTRSCLLLDLICLMCLSALIWEIMRTIKKIQWSWDDFYDYYQQLDLVKNPTMHLANAIFRGLDPEGTGTVRSTLLLALFEDINLRMKPLINKIESQPEMRYLQFTLYCFFSNSTTTKNTPTINFFSFNEVTEGLKKAIEDGFELSDLLSVDYVVKNVKKENTNFFFSILGDLSFFSIAFLLQQSYTKKLYETNIKFE</sequence>
<feature type="domain" description="Protein kinase" evidence="5">
    <location>
        <begin position="442"/>
        <end position="766"/>
    </location>
</feature>
<dbReference type="InterPro" id="IPR000719">
    <property type="entry name" value="Prot_kinase_dom"/>
</dbReference>
<gene>
    <name evidence="6" type="ORF">RFI_10439</name>
</gene>
<organism evidence="6 7">
    <name type="scientific">Reticulomyxa filosa</name>
    <dbReference type="NCBI Taxonomy" id="46433"/>
    <lineage>
        <taxon>Eukaryota</taxon>
        <taxon>Sar</taxon>
        <taxon>Rhizaria</taxon>
        <taxon>Retaria</taxon>
        <taxon>Foraminifera</taxon>
        <taxon>Monothalamids</taxon>
        <taxon>Reticulomyxidae</taxon>
        <taxon>Reticulomyxa</taxon>
    </lineage>
</organism>
<name>X6NK53_RETFI</name>
<protein>
    <recommendedName>
        <fullName evidence="5">Protein kinase domain-containing protein</fullName>
    </recommendedName>
</protein>
<dbReference type="GO" id="GO:0005737">
    <property type="term" value="C:cytoplasm"/>
    <property type="evidence" value="ECO:0007669"/>
    <property type="project" value="TreeGrafter"/>
</dbReference>
<feature type="transmembrane region" description="Helical" evidence="4">
    <location>
        <begin position="1040"/>
        <end position="1057"/>
    </location>
</feature>
<evidence type="ECO:0000256" key="1">
    <source>
        <dbReference type="ARBA" id="ARBA00022741"/>
    </source>
</evidence>
<feature type="transmembrane region" description="Helical" evidence="4">
    <location>
        <begin position="876"/>
        <end position="897"/>
    </location>
</feature>
<evidence type="ECO:0000256" key="4">
    <source>
        <dbReference type="SAM" id="Phobius"/>
    </source>
</evidence>
<accession>X6NK53</accession>
<dbReference type="SUPFAM" id="SSF47473">
    <property type="entry name" value="EF-hand"/>
    <property type="match status" value="1"/>
</dbReference>
<dbReference type="InterPro" id="IPR011009">
    <property type="entry name" value="Kinase-like_dom_sf"/>
</dbReference>
<dbReference type="PROSITE" id="PS50011">
    <property type="entry name" value="PROTEIN_KINASE_DOM"/>
    <property type="match status" value="1"/>
</dbReference>
<dbReference type="PANTHER" id="PTHR24346">
    <property type="entry name" value="MAP/MICROTUBULE AFFINITY-REGULATING KINASE"/>
    <property type="match status" value="1"/>
</dbReference>
<keyword evidence="4" id="KW-0812">Transmembrane</keyword>
<dbReference type="EMBL" id="ASPP01007699">
    <property type="protein sequence ID" value="ETO26695.1"/>
    <property type="molecule type" value="Genomic_DNA"/>
</dbReference>
<feature type="region of interest" description="Disordered" evidence="3">
    <location>
        <begin position="161"/>
        <end position="188"/>
    </location>
</feature>
<proteinExistence type="predicted"/>
<keyword evidence="1" id="KW-0547">Nucleotide-binding</keyword>
<keyword evidence="4" id="KW-0472">Membrane</keyword>
<keyword evidence="2" id="KW-0067">ATP-binding</keyword>
<evidence type="ECO:0000313" key="7">
    <source>
        <dbReference type="Proteomes" id="UP000023152"/>
    </source>
</evidence>
<dbReference type="GO" id="GO:0005524">
    <property type="term" value="F:ATP binding"/>
    <property type="evidence" value="ECO:0007669"/>
    <property type="project" value="UniProtKB-KW"/>
</dbReference>
<evidence type="ECO:0000256" key="2">
    <source>
        <dbReference type="ARBA" id="ARBA00022840"/>
    </source>
</evidence>
<comment type="caution">
    <text evidence="6">The sequence shown here is derived from an EMBL/GenBank/DDBJ whole genome shotgun (WGS) entry which is preliminary data.</text>
</comment>
<feature type="transmembrane region" description="Helical" evidence="4">
    <location>
        <begin position="804"/>
        <end position="826"/>
    </location>
</feature>